<organism evidence="1 2">
    <name type="scientific">Racocetra persica</name>
    <dbReference type="NCBI Taxonomy" id="160502"/>
    <lineage>
        <taxon>Eukaryota</taxon>
        <taxon>Fungi</taxon>
        <taxon>Fungi incertae sedis</taxon>
        <taxon>Mucoromycota</taxon>
        <taxon>Glomeromycotina</taxon>
        <taxon>Glomeromycetes</taxon>
        <taxon>Diversisporales</taxon>
        <taxon>Gigasporaceae</taxon>
        <taxon>Racocetra</taxon>
    </lineage>
</organism>
<feature type="non-terminal residue" evidence="1">
    <location>
        <position position="144"/>
    </location>
</feature>
<evidence type="ECO:0000313" key="2">
    <source>
        <dbReference type="Proteomes" id="UP000789920"/>
    </source>
</evidence>
<feature type="non-terminal residue" evidence="1">
    <location>
        <position position="1"/>
    </location>
</feature>
<gene>
    <name evidence="1" type="ORF">RPERSI_LOCUS32453</name>
</gene>
<reference evidence="1" key="1">
    <citation type="submission" date="2021-06" db="EMBL/GenBank/DDBJ databases">
        <authorList>
            <person name="Kallberg Y."/>
            <person name="Tangrot J."/>
            <person name="Rosling A."/>
        </authorList>
    </citation>
    <scope>NUCLEOTIDE SEQUENCE</scope>
    <source>
        <strain evidence="1">MA461A</strain>
    </source>
</reference>
<proteinExistence type="predicted"/>
<dbReference type="Proteomes" id="UP000789920">
    <property type="component" value="Unassembled WGS sequence"/>
</dbReference>
<accession>A0ACA9SMK7</accession>
<dbReference type="EMBL" id="CAJVQC010135398">
    <property type="protein sequence ID" value="CAG8842735.1"/>
    <property type="molecule type" value="Genomic_DNA"/>
</dbReference>
<sequence length="144" mass="16747">QASLDWLRKHVIGVIEFKKKGSKDIETIYNQQLKPAMKESENTFCLGILYDSERLYLFQKRNGNYLRLNEPYNLKGEKSTTKELCLHLTDAYYKIPSFKHLLAKITRVVIDKTKRTIDDLDIITGVHSKQLSDGVSQILRVMDK</sequence>
<name>A0ACA9SMK7_9GLOM</name>
<evidence type="ECO:0000313" key="1">
    <source>
        <dbReference type="EMBL" id="CAG8842735.1"/>
    </source>
</evidence>
<protein>
    <submittedName>
        <fullName evidence="1">3955_t:CDS:1</fullName>
    </submittedName>
</protein>
<keyword evidence="2" id="KW-1185">Reference proteome</keyword>
<comment type="caution">
    <text evidence="1">The sequence shown here is derived from an EMBL/GenBank/DDBJ whole genome shotgun (WGS) entry which is preliminary data.</text>
</comment>